<evidence type="ECO:0000313" key="3">
    <source>
        <dbReference type="Proteomes" id="UP000239415"/>
    </source>
</evidence>
<keyword evidence="1" id="KW-0732">Signal</keyword>
<sequence>MRPLRRMLVAGMLLLGLAGCAEPDRKVDGEVPTAQSQQYLSQHERAEGLAAQQRLLADRVASRQDYEASVDGLQRCLSTHGISLVNEGWNPVDQTSMMLWYRAPGKPDEYVAGYGDDCQSAYLSAVADEYRKSTESIMAPELMTLTRNCLTAKGIEVRGTEKGMPDLLASSDRHESVTTCVESGVNKLYPGIPVPVGW</sequence>
<dbReference type="AlphaFoldDB" id="A0A2T0KGG1"/>
<dbReference type="EMBL" id="PVMZ01000004">
    <property type="protein sequence ID" value="PRX22523.1"/>
    <property type="molecule type" value="Genomic_DNA"/>
</dbReference>
<reference evidence="2 3" key="1">
    <citation type="submission" date="2018-03" db="EMBL/GenBank/DDBJ databases">
        <title>Genomic Encyclopedia of Archaeal and Bacterial Type Strains, Phase II (KMG-II): from individual species to whole genera.</title>
        <authorList>
            <person name="Goeker M."/>
        </authorList>
    </citation>
    <scope>NUCLEOTIDE SEQUENCE [LARGE SCALE GENOMIC DNA]</scope>
    <source>
        <strain evidence="2 3">DSM 43146</strain>
    </source>
</reference>
<accession>A0A2T0KGG1</accession>
<organism evidence="2 3">
    <name type="scientific">Actinoplanes italicus</name>
    <dbReference type="NCBI Taxonomy" id="113567"/>
    <lineage>
        <taxon>Bacteria</taxon>
        <taxon>Bacillati</taxon>
        <taxon>Actinomycetota</taxon>
        <taxon>Actinomycetes</taxon>
        <taxon>Micromonosporales</taxon>
        <taxon>Micromonosporaceae</taxon>
        <taxon>Actinoplanes</taxon>
    </lineage>
</organism>
<protein>
    <recommendedName>
        <fullName evidence="4">Lipoprotein</fullName>
    </recommendedName>
</protein>
<proteinExistence type="predicted"/>
<dbReference type="PROSITE" id="PS51257">
    <property type="entry name" value="PROKAR_LIPOPROTEIN"/>
    <property type="match status" value="1"/>
</dbReference>
<comment type="caution">
    <text evidence="2">The sequence shown here is derived from an EMBL/GenBank/DDBJ whole genome shotgun (WGS) entry which is preliminary data.</text>
</comment>
<evidence type="ECO:0008006" key="4">
    <source>
        <dbReference type="Google" id="ProtNLM"/>
    </source>
</evidence>
<evidence type="ECO:0000256" key="1">
    <source>
        <dbReference type="SAM" id="SignalP"/>
    </source>
</evidence>
<feature type="signal peptide" evidence="1">
    <location>
        <begin position="1"/>
        <end position="21"/>
    </location>
</feature>
<name>A0A2T0KGG1_9ACTN</name>
<gene>
    <name evidence="2" type="ORF">CLV67_10450</name>
</gene>
<feature type="chain" id="PRO_5039442164" description="Lipoprotein" evidence="1">
    <location>
        <begin position="22"/>
        <end position="198"/>
    </location>
</feature>
<dbReference type="Proteomes" id="UP000239415">
    <property type="component" value="Unassembled WGS sequence"/>
</dbReference>
<keyword evidence="3" id="KW-1185">Reference proteome</keyword>
<evidence type="ECO:0000313" key="2">
    <source>
        <dbReference type="EMBL" id="PRX22523.1"/>
    </source>
</evidence>